<feature type="region of interest" description="Disordered" evidence="1">
    <location>
        <begin position="1511"/>
        <end position="1540"/>
    </location>
</feature>
<keyword evidence="2" id="KW-1185">Reference proteome</keyword>
<feature type="compositionally biased region" description="Polar residues" evidence="1">
    <location>
        <begin position="1659"/>
        <end position="1668"/>
    </location>
</feature>
<feature type="compositionally biased region" description="Basic and acidic residues" evidence="1">
    <location>
        <begin position="1029"/>
        <end position="1047"/>
    </location>
</feature>
<feature type="compositionally biased region" description="Polar residues" evidence="1">
    <location>
        <begin position="2710"/>
        <end position="2726"/>
    </location>
</feature>
<feature type="compositionally biased region" description="Basic and acidic residues" evidence="1">
    <location>
        <begin position="1924"/>
        <end position="1946"/>
    </location>
</feature>
<dbReference type="Proteomes" id="UP000228380">
    <property type="component" value="Chromosome 15"/>
</dbReference>
<feature type="compositionally biased region" description="Polar residues" evidence="1">
    <location>
        <begin position="288"/>
        <end position="300"/>
    </location>
</feature>
<feature type="compositionally biased region" description="Acidic residues" evidence="1">
    <location>
        <begin position="1071"/>
        <end position="1081"/>
    </location>
</feature>
<sequence length="3116" mass="348523">MATEAGILESISEKKEQDETEDLRCVQNHKPPEYTNKPLEVLKEHSNESEIKGGETDSAALQSSQMIGQYPPYKAATPTSESSTLSESSKDQSSHSVTVGIIDSSEGEVFVEAPPGVQIHLEDICNGSNAGIQREDPINKEKEKLESGIILQKDQKDDLDEEKDVTVPKNSSSEANFTDASLYTAAVTNVPLEEKMQRNDFGNDHPVKKSDEHFVESIGANQNTEQAVVLGEEKTSTGIHETSVVNQYQDLENLGDNVDDKQPEKSIDLVHEKQDLEAIKDKEKSETQESIENLSANTERLQLPEDLGETGLQKEDEENDKVDASEEEILKSLDTTEKVSEIQYGKTSADVSVKELSNLQSAEESVLEDEMLLEKVKKVSFKEQEAIQSARVILIEMEPCKEQMHTEMDTRKCTSQMKKEPEESNIIEDSMADKDVECINLVSTEKSPETIYASKNIETEDLDERKEDGQMDASLSTKTEVLGIENDQMITMIHKETYSVLYEENSLEANDAMDAGDDSKKGENLNEQAKAKSVEEKFEEACRIVEVLDTRETKAAAISMDEPHVVPTTDILTEDIIQDQETTHSRDEKENEVLEEEENSYDNIDASASSQLTDEIQSLTEEKEAQKFEEISDVVQDKDHCHEKVLNQDDLKAQITVYGIPEVSKAQKEEGIQEHEDKDGINIDKIERVFEDKHVQAIAETKPSNRIKASEKGHAQEAVSGHTEEHVDETINEGTLGCERIKAETDSAKLESNFIVVSKEVEVTEGIANTEEVDIDSKLPMSMEEMPKEDEAMCEETEKAAAELIHEYQTIMTNDLNKTGIPIEKNENSKENVGDLPLAQNLEEETIQVCENMDHIKQELEPETVENASKSASRHQSQTTIGDTEATDLDRLGDGVSMDKTLGASSTIQAFILRDTQKATDPEEAEEKIYEKTNENISHDKHLGRSLEEEAQKGIHQKIDDDRRMEDIILGDEQIDDTKARLCSNEEQMEGKKLDKGDELKQGKETYEAIVNKDICLEENPIVDAPENVQKDKKWGNKLEKPSDEISVKILMAQERSSNKEDVKEKGSPEEKEESSQEPDEVGVTLEQTVDRLGTEDLSHKPHCKDEKPSTITGQNANADEARNDSSVDISDTHELAGQHIDDLEGSKHEEVSNSAYEDPIDENTDTKDNKVVDDHDKASQNLEMISVSEDKNREITCETEATKIENLNADYNLNNMQISETINMNGDKETARSMDEEFLEKNIKDTSDSHSLAMQKIHDAAGEKHESDTSIESEEQIHQTTSNKDNIDTDICKENTDSNRLGFISESGPEDQSGESDAPKVDNIADDDKLKIPATGDLNDDHETAKVKYQSILERSMDTIFDSRTSVLEETYGRVNEKHKAPNPMAEEQIHQATNTEENIQVAVYNENIDIKSLEIVVKSVPEDQSPDKMTSKIEKTLDEDMINDTVIPLSNSQASIKDRLQEEENLTVYAESTGVQQITERPILKEETNNDATLGSGLKHNVIENACELESEEKQDEVPEKKETSDTVLEESPSMMSDTLERSIEILSEKQMIWEKEANENKASLSMGCDFVEEGFQEDKEETKIADLAPESAYSNKSNETNEVNNSTKIGITNKEVETSDDDQSHEASCLGKEHIIIKLQSEDNENANIKDEESTNNRVNDTPVTSALGSEAASGSLHGGQRESITREEETIRNMKLDQEAASDLTSVEQNLEEIIKTDLANIHILEEGVSHAKKKYNLVAQYMESEVVHSNDEECISNTDGNLHTMPVPAKEGRKEIQEKHEKYPNYEEQIHESRIANNNMDDDTLEEDKNIEEIERDPVRVSEEQSHEGTTRTGIIENEILEGALAASQNFDEDKTSKIAFLSEGNEHGSEAGEVCKSAICTLLREAKAIDGAASGTSMQPEGMEADELNEAHTSVFNRKSESLDPEKNQEEETPTRERGSDACIGTPSNLASVEPALAARAENMVDLTKEEWKATKIMDKEVKDSVLASHENSETTAETKSTELEPKDDSLTVKQNSVEENMQKDAYWVGPEDHIHDATEDRETSEWVALENRNKEEMEEREMLQSKKMEEGRKKESKEIPADMEISEAIYPSECNNESSEEKGTLNKGLEKETLEVVELEKPLSAFNIMEESEFTDRFVPNEEEPEVERSLQAKEMKDEKQEEGNKIQSKEKISEADSTNKCNKESSEEKEISERGTEKQKPGDVELQNILNVVPEGLEVAYQTENINPDGQEKEVIDNILEEGFHKKEDKALEDTVIDLDIVDHSNEPNHDSDATEGVLAQEKILKVANFSAKEEDQIRMVGNSSIKSDLVEEIKHVEPSGSHLQESVEPKALETEEKFENIIFEEESEKNEKLGVGSQNDANEVMQLEEASNMVFDRLLTTGLSEKTETKITAEDVEAPDVSHVRDKPLHEQIQGYENKTEIKKPETKREFEETDTIVNETLNDKVKEPGYMSSEKNHVKMELSEKIDTTSPVDEEEPTKNVEFSSITTASSSEIMQDVSENLDKESVPKESTQIDAKTKVMGIEFANNMMNDEEGPVAIEKFEHISTNSVFVDRTCNKNSMTTDANEKGEEAIDQEDREKLEEASNSVSNEKVDEWDDSLVAFIEDKDNSQNAPIKQATEVTSSAEEKEMIWQMEGETHEKVRDFRNSENEENQQTDQDDLPVSRILMDQILQEEGDKLAEACDAKREDKLQENIHDQQNDVNISKQERNSVSLSVEQVKDDTSISEGKEEALLKIEGSSNLVQQSHDLKKDTENAILKDDESPDRNLHDTSLTMTVGEDVKDELSHLLAKELTNIVSYNNMEPVLAEEGSPESKANLDELKKQDNIIPIPAPEMMTESTIQKDDESLKKNSDVATVIEAFEEDTLKKESGNESPEISQGIAENDKASYATSEEKTPSAAEPVGNAKGEIQVEETVSNIQGDQTGKSFQSSSVEDNTLGEASETQSGGIKVENGKKNQDGNAESRMKDEKKNLLEELEVADSHKVQQSESIVEPTNETVQAGERFLAERSPTVSADEKQAKEIADAHMKEEKTDEEKYEKEEEDENKTEESGHDAAVVVEAKDADVKPAHKKSHNILSGVGSKVKHSIAKVKKAITGKSSHSKTLS</sequence>
<feature type="region of interest" description="Disordered" evidence="1">
    <location>
        <begin position="1"/>
        <end position="103"/>
    </location>
</feature>
<feature type="compositionally biased region" description="Basic and acidic residues" evidence="1">
    <location>
        <begin position="274"/>
        <end position="287"/>
    </location>
</feature>
<feature type="compositionally biased region" description="Basic and acidic residues" evidence="1">
    <location>
        <begin position="40"/>
        <end position="55"/>
    </location>
</feature>
<feature type="region of interest" description="Disordered" evidence="1">
    <location>
        <begin position="3017"/>
        <end position="3093"/>
    </location>
</feature>
<feature type="region of interest" description="Disordered" evidence="1">
    <location>
        <begin position="2654"/>
        <end position="2674"/>
    </location>
</feature>
<feature type="compositionally biased region" description="Basic and acidic residues" evidence="1">
    <location>
        <begin position="2575"/>
        <end position="2593"/>
    </location>
</feature>
<feature type="region of interest" description="Disordered" evidence="1">
    <location>
        <begin position="1025"/>
        <end position="1127"/>
    </location>
</feature>
<feature type="region of interest" description="Disordered" evidence="1">
    <location>
        <begin position="578"/>
        <end position="601"/>
    </location>
</feature>
<name>A0A8B7MVP0_PHODC</name>
<gene>
    <name evidence="3" type="primary">LOC103711560</name>
</gene>
<feature type="region of interest" description="Disordered" evidence="1">
    <location>
        <begin position="1260"/>
        <end position="1328"/>
    </location>
</feature>
<feature type="compositionally biased region" description="Low complexity" evidence="1">
    <location>
        <begin position="1669"/>
        <end position="1679"/>
    </location>
</feature>
<feature type="compositionally biased region" description="Basic and acidic residues" evidence="1">
    <location>
        <begin position="405"/>
        <end position="422"/>
    </location>
</feature>
<feature type="compositionally biased region" description="Basic and acidic residues" evidence="1">
    <location>
        <begin position="3025"/>
        <end position="3050"/>
    </location>
</feature>
<feature type="compositionally biased region" description="Basic and acidic residues" evidence="1">
    <location>
        <begin position="1260"/>
        <end position="1269"/>
    </location>
</feature>
<feature type="region of interest" description="Disordered" evidence="1">
    <location>
        <begin position="2704"/>
        <end position="2733"/>
    </location>
</feature>
<feature type="compositionally biased region" description="Basic and acidic residues" evidence="1">
    <location>
        <begin position="1140"/>
        <end position="1152"/>
    </location>
</feature>
<feature type="compositionally biased region" description="Basic and acidic residues" evidence="1">
    <location>
        <begin position="2189"/>
        <end position="2211"/>
    </location>
</feature>
<feature type="compositionally biased region" description="Polar residues" evidence="1">
    <location>
        <begin position="2924"/>
        <end position="2945"/>
    </location>
</feature>
<feature type="region of interest" description="Disordered" evidence="1">
    <location>
        <begin position="2873"/>
        <end position="2980"/>
    </location>
</feature>
<feature type="region of interest" description="Disordered" evidence="1">
    <location>
        <begin position="1991"/>
        <end position="2036"/>
    </location>
</feature>
<feature type="compositionally biased region" description="Acidic residues" evidence="1">
    <location>
        <begin position="2660"/>
        <end position="2670"/>
    </location>
</feature>
<feature type="compositionally biased region" description="Basic and acidic residues" evidence="1">
    <location>
        <begin position="2106"/>
        <end position="2128"/>
    </location>
</feature>
<evidence type="ECO:0000313" key="2">
    <source>
        <dbReference type="Proteomes" id="UP000228380"/>
    </source>
</evidence>
<protein>
    <submittedName>
        <fullName evidence="3">Uncharacterized protein LOC103711560 isoform X1</fullName>
    </submittedName>
</protein>
<evidence type="ECO:0000256" key="1">
    <source>
        <dbReference type="SAM" id="MobiDB-lite"/>
    </source>
</evidence>
<dbReference type="GeneID" id="103711560"/>
<feature type="compositionally biased region" description="Basic and acidic residues" evidence="1">
    <location>
        <begin position="1286"/>
        <end position="1298"/>
    </location>
</feature>
<feature type="compositionally biased region" description="Basic and acidic residues" evidence="1">
    <location>
        <begin position="133"/>
        <end position="146"/>
    </location>
</feature>
<feature type="compositionally biased region" description="Basic and acidic residues" evidence="1">
    <location>
        <begin position="1057"/>
        <end position="1070"/>
    </location>
</feature>
<feature type="region of interest" description="Disordered" evidence="1">
    <location>
        <begin position="274"/>
        <end position="323"/>
    </location>
</feature>
<evidence type="ECO:0000313" key="3">
    <source>
        <dbReference type="RefSeq" id="XP_017699404.2"/>
    </source>
</evidence>
<feature type="region of interest" description="Disordered" evidence="1">
    <location>
        <begin position="2058"/>
        <end position="2213"/>
    </location>
</feature>
<feature type="region of interest" description="Disordered" evidence="1">
    <location>
        <begin position="128"/>
        <end position="174"/>
    </location>
</feature>
<feature type="compositionally biased region" description="Basic and acidic residues" evidence="1">
    <location>
        <begin position="517"/>
        <end position="533"/>
    </location>
</feature>
<feature type="region of interest" description="Disordered" evidence="1">
    <location>
        <begin position="1140"/>
        <end position="1173"/>
    </location>
</feature>
<reference evidence="2" key="1">
    <citation type="journal article" date="2019" name="Nat. Commun.">
        <title>Genome-wide association mapping of date palm fruit traits.</title>
        <authorList>
            <person name="Hazzouri K.M."/>
            <person name="Gros-Balthazard M."/>
            <person name="Flowers J.M."/>
            <person name="Copetti D."/>
            <person name="Lemansour A."/>
            <person name="Lebrun M."/>
            <person name="Masmoudi K."/>
            <person name="Ferrand S."/>
            <person name="Dhar M.I."/>
            <person name="Fresquez Z.A."/>
            <person name="Rosas U."/>
            <person name="Zhang J."/>
            <person name="Talag J."/>
            <person name="Lee S."/>
            <person name="Kudrna D."/>
            <person name="Powell R.F."/>
            <person name="Leitch I.J."/>
            <person name="Krueger R.R."/>
            <person name="Wing R.A."/>
            <person name="Amiri K.M.A."/>
            <person name="Purugganan M.D."/>
        </authorList>
    </citation>
    <scope>NUCLEOTIDE SEQUENCE [LARGE SCALE GENOMIC DNA]</scope>
    <source>
        <strain evidence="2">cv. Khalas</strain>
    </source>
</reference>
<feature type="compositionally biased region" description="Basic and acidic residues" evidence="1">
    <location>
        <begin position="581"/>
        <end position="592"/>
    </location>
</feature>
<dbReference type="RefSeq" id="XP_017699404.2">
    <property type="nucleotide sequence ID" value="XM_017843915.3"/>
</dbReference>
<feature type="compositionally biased region" description="Basic and acidic residues" evidence="1">
    <location>
        <begin position="2154"/>
        <end position="2182"/>
    </location>
</feature>
<feature type="compositionally biased region" description="Basic and acidic residues" evidence="1">
    <location>
        <begin position="1089"/>
        <end position="1109"/>
    </location>
</feature>
<feature type="region of interest" description="Disordered" evidence="1">
    <location>
        <begin position="512"/>
        <end position="533"/>
    </location>
</feature>
<dbReference type="OrthoDB" id="771720at2759"/>
<feature type="region of interest" description="Disordered" evidence="1">
    <location>
        <begin position="405"/>
        <end position="424"/>
    </location>
</feature>
<feature type="compositionally biased region" description="Basic and acidic residues" evidence="1">
    <location>
        <begin position="2058"/>
        <end position="2087"/>
    </location>
</feature>
<feature type="region of interest" description="Disordered" evidence="1">
    <location>
        <begin position="1644"/>
        <end position="1690"/>
    </location>
</feature>
<organism evidence="2 3">
    <name type="scientific">Phoenix dactylifera</name>
    <name type="common">Date palm</name>
    <dbReference type="NCBI Taxonomy" id="42345"/>
    <lineage>
        <taxon>Eukaryota</taxon>
        <taxon>Viridiplantae</taxon>
        <taxon>Streptophyta</taxon>
        <taxon>Embryophyta</taxon>
        <taxon>Tracheophyta</taxon>
        <taxon>Spermatophyta</taxon>
        <taxon>Magnoliopsida</taxon>
        <taxon>Liliopsida</taxon>
        <taxon>Arecaceae</taxon>
        <taxon>Coryphoideae</taxon>
        <taxon>Phoeniceae</taxon>
        <taxon>Phoenix</taxon>
    </lineage>
</organism>
<feature type="compositionally biased region" description="Basic and acidic residues" evidence="1">
    <location>
        <begin position="1518"/>
        <end position="1527"/>
    </location>
</feature>
<feature type="compositionally biased region" description="Basic and acidic residues" evidence="1">
    <location>
        <begin position="2962"/>
        <end position="2980"/>
    </location>
</feature>
<feature type="region of interest" description="Disordered" evidence="1">
    <location>
        <begin position="2570"/>
        <end position="2602"/>
    </location>
</feature>
<feature type="compositionally biased region" description="Basic and acidic residues" evidence="1">
    <location>
        <begin position="2006"/>
        <end position="2017"/>
    </location>
</feature>
<accession>A0A8B7MVP0</accession>
<proteinExistence type="predicted"/>
<reference evidence="3" key="2">
    <citation type="submission" date="2025-08" db="UniProtKB">
        <authorList>
            <consortium name="RefSeq"/>
        </authorList>
    </citation>
    <scope>IDENTIFICATION</scope>
    <source>
        <tissue evidence="3">Young leaves</tissue>
    </source>
</reference>
<feature type="region of interest" description="Disordered" evidence="1">
    <location>
        <begin position="1922"/>
        <end position="1955"/>
    </location>
</feature>